<organism evidence="2 3">
    <name type="scientific">Coleophoma crateriformis</name>
    <dbReference type="NCBI Taxonomy" id="565419"/>
    <lineage>
        <taxon>Eukaryota</taxon>
        <taxon>Fungi</taxon>
        <taxon>Dikarya</taxon>
        <taxon>Ascomycota</taxon>
        <taxon>Pezizomycotina</taxon>
        <taxon>Leotiomycetes</taxon>
        <taxon>Helotiales</taxon>
        <taxon>Dermateaceae</taxon>
        <taxon>Coleophoma</taxon>
    </lineage>
</organism>
<dbReference type="AlphaFoldDB" id="A0A3D8QM06"/>
<dbReference type="EMBL" id="PDLN01000017">
    <property type="protein sequence ID" value="RDW62680.1"/>
    <property type="molecule type" value="Genomic_DNA"/>
</dbReference>
<feature type="region of interest" description="Disordered" evidence="1">
    <location>
        <begin position="1"/>
        <end position="111"/>
    </location>
</feature>
<gene>
    <name evidence="2" type="ORF">BP5796_10982</name>
</gene>
<accession>A0A3D8QM06</accession>
<name>A0A3D8QM06_9HELO</name>
<feature type="compositionally biased region" description="Basic and acidic residues" evidence="1">
    <location>
        <begin position="189"/>
        <end position="198"/>
    </location>
</feature>
<dbReference type="Proteomes" id="UP000256328">
    <property type="component" value="Unassembled WGS sequence"/>
</dbReference>
<evidence type="ECO:0000313" key="2">
    <source>
        <dbReference type="EMBL" id="RDW62680.1"/>
    </source>
</evidence>
<evidence type="ECO:0000256" key="1">
    <source>
        <dbReference type="SAM" id="MobiDB-lite"/>
    </source>
</evidence>
<feature type="compositionally biased region" description="Basic and acidic residues" evidence="1">
    <location>
        <begin position="69"/>
        <end position="78"/>
    </location>
</feature>
<evidence type="ECO:0000313" key="3">
    <source>
        <dbReference type="Proteomes" id="UP000256328"/>
    </source>
</evidence>
<dbReference type="OrthoDB" id="10308324at2759"/>
<feature type="compositionally biased region" description="Basic residues" evidence="1">
    <location>
        <begin position="26"/>
        <end position="41"/>
    </location>
</feature>
<protein>
    <submittedName>
        <fullName evidence="2">Uncharacterized protein</fullName>
    </submittedName>
</protein>
<feature type="region of interest" description="Disordered" evidence="1">
    <location>
        <begin position="166"/>
        <end position="223"/>
    </location>
</feature>
<sequence length="607" mass="66909">MPSAMEDDSASPMQIGPRAGTYKRSFGPRRRGGMKNSSSKHHITEAGSPSKGVSFSAEDDAASAIQSLKTEKVTHDSSDSPEEEEVVFSHPRAPTPYSGKHANAHESDTSMSTGDLADINSITTHTDEGVFYMDIDDQLPVTQMPESEENNGKGKGVEIAAATPEDCVSKRTRARTMESPSKAKTPVKPGDRRLDDSPNHPVIRPTEPATSSPPDLDISQGKLSPLADTSTVEVLAIPTAELKELTTLAQNHLRRSAKFRQANDNDEAIVVNNRRFESHCYDVIAQCMRANHKRRTQENDVVMTPAPEFQVPSSASRSVSPKRKAGDAFDNALPIRTRRISQSGFEADDFGINTFVDEGDRSPKRKAIEIPTGRKAVHMPQSLNISTKTVSDKIDLPGCNKSGTNSVAHSQNNRWLRATSPEKSAIPAKHIIESEKEREKLARNRQTTQDRLSSLLLKVKEVEGEKTDALQSISDNLSHYITALHNEMVQEISVRVMEKINGGLCNKDCGCHVTPSMEELDGLERLAISSKLRLDQIRVPQIPSELVQVLKEYPLNSTADWYEAGYTRLDAIRARDTKIEPLVPTASLKKEENAFNPLQYLASKEQC</sequence>
<proteinExistence type="predicted"/>
<reference evidence="2 3" key="1">
    <citation type="journal article" date="2018" name="IMA Fungus">
        <title>IMA Genome-F 9: Draft genome sequence of Annulohypoxylon stygium, Aspergillus mulundensis, Berkeleyomyces basicola (syn. Thielaviopsis basicola), Ceratocystis smalleyi, two Cercospora beticola strains, Coleophoma cylindrospora, Fusarium fracticaudum, Phialophora cf. hyalina, and Morchella septimelata.</title>
        <authorList>
            <person name="Wingfield B.D."/>
            <person name="Bills G.F."/>
            <person name="Dong Y."/>
            <person name="Huang W."/>
            <person name="Nel W.J."/>
            <person name="Swalarsk-Parry B.S."/>
            <person name="Vaghefi N."/>
            <person name="Wilken P.M."/>
            <person name="An Z."/>
            <person name="de Beer Z.W."/>
            <person name="De Vos L."/>
            <person name="Chen L."/>
            <person name="Duong T.A."/>
            <person name="Gao Y."/>
            <person name="Hammerbacher A."/>
            <person name="Kikkert J.R."/>
            <person name="Li Y."/>
            <person name="Li H."/>
            <person name="Li K."/>
            <person name="Li Q."/>
            <person name="Liu X."/>
            <person name="Ma X."/>
            <person name="Naidoo K."/>
            <person name="Pethybridge S.J."/>
            <person name="Sun J."/>
            <person name="Steenkamp E.T."/>
            <person name="van der Nest M.A."/>
            <person name="van Wyk S."/>
            <person name="Wingfield M.J."/>
            <person name="Xiong C."/>
            <person name="Yue Q."/>
            <person name="Zhang X."/>
        </authorList>
    </citation>
    <scope>NUCLEOTIDE SEQUENCE [LARGE SCALE GENOMIC DNA]</scope>
    <source>
        <strain evidence="2 3">BP5796</strain>
    </source>
</reference>
<comment type="caution">
    <text evidence="2">The sequence shown here is derived from an EMBL/GenBank/DDBJ whole genome shotgun (WGS) entry which is preliminary data.</text>
</comment>
<keyword evidence="3" id="KW-1185">Reference proteome</keyword>